<organism evidence="1 2">
    <name type="scientific">Croceivirga thetidis</name>
    <dbReference type="NCBI Taxonomy" id="2721623"/>
    <lineage>
        <taxon>Bacteria</taxon>
        <taxon>Pseudomonadati</taxon>
        <taxon>Bacteroidota</taxon>
        <taxon>Flavobacteriia</taxon>
        <taxon>Flavobacteriales</taxon>
        <taxon>Flavobacteriaceae</taxon>
        <taxon>Croceivirga</taxon>
    </lineage>
</organism>
<dbReference type="RefSeq" id="WP_168553713.1">
    <property type="nucleotide sequence ID" value="NZ_JAAWWL010000003.1"/>
</dbReference>
<gene>
    <name evidence="1" type="ORF">HCU67_16225</name>
</gene>
<dbReference type="Gene3D" id="3.30.530.20">
    <property type="match status" value="1"/>
</dbReference>
<dbReference type="EMBL" id="JAAWWL010000003">
    <property type="protein sequence ID" value="NKI33498.1"/>
    <property type="molecule type" value="Genomic_DNA"/>
</dbReference>
<dbReference type="Proteomes" id="UP000718451">
    <property type="component" value="Unassembled WGS sequence"/>
</dbReference>
<dbReference type="CDD" id="cd07812">
    <property type="entry name" value="SRPBCC"/>
    <property type="match status" value="1"/>
</dbReference>
<comment type="caution">
    <text evidence="1">The sequence shown here is derived from an EMBL/GenBank/DDBJ whole genome shotgun (WGS) entry which is preliminary data.</text>
</comment>
<dbReference type="SUPFAM" id="SSF55961">
    <property type="entry name" value="Bet v1-like"/>
    <property type="match status" value="1"/>
</dbReference>
<accession>A0ABX1GV31</accession>
<sequence>MKYTTEITVDLPLQEFIKKLDNPENMKHWMRGLTSYEVITGEPGQEGTRMNMKFKMGKRDMEMIETIIKSNFPEEFHATYDAKGVHNIQKNFFHEVNENQTKWVSESEFQFAGFGMKAMAFLIPSMFKKQSQQYANDFKNFAENGTSVLDL</sequence>
<reference evidence="1 2" key="1">
    <citation type="submission" date="2020-04" db="EMBL/GenBank/DDBJ databases">
        <authorList>
            <person name="Yoon J."/>
        </authorList>
    </citation>
    <scope>NUCLEOTIDE SEQUENCE [LARGE SCALE GENOMIC DNA]</scope>
    <source>
        <strain evidence="1 2">DJ-13</strain>
    </source>
</reference>
<dbReference type="InterPro" id="IPR023393">
    <property type="entry name" value="START-like_dom_sf"/>
</dbReference>
<proteinExistence type="predicted"/>
<protein>
    <submittedName>
        <fullName evidence="1">SRPBCC family protein</fullName>
    </submittedName>
</protein>
<keyword evidence="2" id="KW-1185">Reference proteome</keyword>
<evidence type="ECO:0000313" key="2">
    <source>
        <dbReference type="Proteomes" id="UP000718451"/>
    </source>
</evidence>
<name>A0ABX1GV31_9FLAO</name>
<evidence type="ECO:0000313" key="1">
    <source>
        <dbReference type="EMBL" id="NKI33498.1"/>
    </source>
</evidence>